<dbReference type="PROSITE" id="PS50801">
    <property type="entry name" value="STAS"/>
    <property type="match status" value="1"/>
</dbReference>
<dbReference type="InterPro" id="IPR036513">
    <property type="entry name" value="STAS_dom_sf"/>
</dbReference>
<dbReference type="PANTHER" id="PTHR33495:SF2">
    <property type="entry name" value="ANTI-SIGMA FACTOR ANTAGONIST TM_1081-RELATED"/>
    <property type="match status" value="1"/>
</dbReference>
<sequence>MTTHDPSPLPDAGADVPVVAPMGDLDFENIEPLANRLRAAARTSPAVVLDAKDITFGDSSFLRVLISVHQITDLRIARPRPAMLRLLELTGMDHVLHVHDSVEGARSAPLSAADSA</sequence>
<accession>A0ABS7QIR8</accession>
<dbReference type="InterPro" id="IPR058548">
    <property type="entry name" value="MlaB-like_STAS"/>
</dbReference>
<dbReference type="Gene3D" id="3.30.750.24">
    <property type="entry name" value="STAS domain"/>
    <property type="match status" value="1"/>
</dbReference>
<dbReference type="Pfam" id="PF13466">
    <property type="entry name" value="STAS_2"/>
    <property type="match status" value="1"/>
</dbReference>
<name>A0ABS7QIR8_9ACTN</name>
<dbReference type="SUPFAM" id="SSF52091">
    <property type="entry name" value="SpoIIaa-like"/>
    <property type="match status" value="1"/>
</dbReference>
<protein>
    <submittedName>
        <fullName evidence="2">STAS domain-containing protein</fullName>
    </submittedName>
</protein>
<feature type="domain" description="STAS" evidence="1">
    <location>
        <begin position="15"/>
        <end position="109"/>
    </location>
</feature>
<evidence type="ECO:0000313" key="2">
    <source>
        <dbReference type="EMBL" id="MBY8883074.1"/>
    </source>
</evidence>
<dbReference type="InterPro" id="IPR002645">
    <property type="entry name" value="STAS_dom"/>
</dbReference>
<organism evidence="2 3">
    <name type="scientific">Actinacidiphila acidipaludis</name>
    <dbReference type="NCBI Taxonomy" id="2873382"/>
    <lineage>
        <taxon>Bacteria</taxon>
        <taxon>Bacillati</taxon>
        <taxon>Actinomycetota</taxon>
        <taxon>Actinomycetes</taxon>
        <taxon>Kitasatosporales</taxon>
        <taxon>Streptomycetaceae</taxon>
        <taxon>Actinacidiphila</taxon>
    </lineage>
</organism>
<dbReference type="Proteomes" id="UP000778578">
    <property type="component" value="Unassembled WGS sequence"/>
</dbReference>
<evidence type="ECO:0000313" key="3">
    <source>
        <dbReference type="Proteomes" id="UP000778578"/>
    </source>
</evidence>
<comment type="caution">
    <text evidence="2">The sequence shown here is derived from an EMBL/GenBank/DDBJ whole genome shotgun (WGS) entry which is preliminary data.</text>
</comment>
<dbReference type="CDD" id="cd07043">
    <property type="entry name" value="STAS_anti-anti-sigma_factors"/>
    <property type="match status" value="1"/>
</dbReference>
<reference evidence="2 3" key="1">
    <citation type="submission" date="2021-08" db="EMBL/GenBank/DDBJ databases">
        <title>WGS of actinomycetes from Thailand.</title>
        <authorList>
            <person name="Thawai C."/>
        </authorList>
    </citation>
    <scope>NUCLEOTIDE SEQUENCE [LARGE SCALE GENOMIC DNA]</scope>
    <source>
        <strain evidence="2 3">PLK6-54</strain>
    </source>
</reference>
<dbReference type="PANTHER" id="PTHR33495">
    <property type="entry name" value="ANTI-SIGMA FACTOR ANTAGONIST TM_1081-RELATED-RELATED"/>
    <property type="match status" value="1"/>
</dbReference>
<gene>
    <name evidence="2" type="ORF">K7862_36385</name>
</gene>
<dbReference type="EMBL" id="JAINZZ010000105">
    <property type="protein sequence ID" value="MBY8883074.1"/>
    <property type="molecule type" value="Genomic_DNA"/>
</dbReference>
<dbReference type="RefSeq" id="WP_222969956.1">
    <property type="nucleotide sequence ID" value="NZ_JAINZZ010000105.1"/>
</dbReference>
<proteinExistence type="predicted"/>
<evidence type="ECO:0000259" key="1">
    <source>
        <dbReference type="PROSITE" id="PS50801"/>
    </source>
</evidence>
<keyword evidence="3" id="KW-1185">Reference proteome</keyword>